<reference evidence="17 18" key="1">
    <citation type="submission" date="2022-05" db="EMBL/GenBank/DDBJ databases">
        <authorList>
            <consortium name="Genoscope - CEA"/>
            <person name="William W."/>
        </authorList>
    </citation>
    <scope>NUCLEOTIDE SEQUENCE [LARGE SCALE GENOMIC DNA]</scope>
</reference>
<keyword evidence="11" id="KW-0325">Glycoprotein</keyword>
<keyword evidence="10 12" id="KW-0472">Membrane</keyword>
<feature type="transmembrane region" description="Helical" evidence="12">
    <location>
        <begin position="1185"/>
        <end position="1202"/>
    </location>
</feature>
<feature type="transmembrane region" description="Helical" evidence="12">
    <location>
        <begin position="420"/>
        <end position="443"/>
    </location>
</feature>
<feature type="transmembrane region" description="Helical" evidence="12">
    <location>
        <begin position="377"/>
        <end position="399"/>
    </location>
</feature>
<dbReference type="Pfam" id="PF02014">
    <property type="entry name" value="Reeler"/>
    <property type="match status" value="2"/>
</dbReference>
<feature type="transmembrane region" description="Helical" evidence="12">
    <location>
        <begin position="455"/>
        <end position="475"/>
    </location>
</feature>
<evidence type="ECO:0000313" key="18">
    <source>
        <dbReference type="Proteomes" id="UP001159428"/>
    </source>
</evidence>
<feature type="signal peptide" evidence="13">
    <location>
        <begin position="1"/>
        <end position="28"/>
    </location>
</feature>
<accession>A0AAU9WKG6</accession>
<evidence type="ECO:0000256" key="9">
    <source>
        <dbReference type="ARBA" id="ARBA00023004"/>
    </source>
</evidence>
<dbReference type="InterPro" id="IPR002861">
    <property type="entry name" value="Reeler_dom"/>
</dbReference>
<keyword evidence="9" id="KW-0408">Iron</keyword>
<evidence type="ECO:0000259" key="16">
    <source>
        <dbReference type="PROSITE" id="PS51019"/>
    </source>
</evidence>
<dbReference type="CDD" id="cd08760">
    <property type="entry name" value="Cyt_b561_FRRS1_like"/>
    <property type="match status" value="2"/>
</dbReference>
<protein>
    <recommendedName>
        <fullName evidence="19">Ferric-chelate reductase 1</fullName>
    </recommendedName>
</protein>
<feature type="domain" description="DOMON" evidence="14">
    <location>
        <begin position="220"/>
        <end position="338"/>
    </location>
</feature>
<dbReference type="GO" id="GO:0016020">
    <property type="term" value="C:membrane"/>
    <property type="evidence" value="ECO:0007669"/>
    <property type="project" value="UniProtKB-SubCell"/>
</dbReference>
<comment type="subcellular location">
    <subcellularLocation>
        <location evidence="2">Membrane</location>
        <topology evidence="2">Multi-pass membrane protein</topology>
    </subcellularLocation>
</comment>
<dbReference type="Pfam" id="PF03351">
    <property type="entry name" value="DOMON"/>
    <property type="match status" value="3"/>
</dbReference>
<evidence type="ECO:0000256" key="8">
    <source>
        <dbReference type="ARBA" id="ARBA00022989"/>
    </source>
</evidence>
<evidence type="ECO:0000256" key="4">
    <source>
        <dbReference type="ARBA" id="ARBA00022448"/>
    </source>
</evidence>
<feature type="domain" description="Reelin" evidence="16">
    <location>
        <begin position="23"/>
        <end position="190"/>
    </location>
</feature>
<dbReference type="SMART" id="SM00664">
    <property type="entry name" value="DoH"/>
    <property type="match status" value="3"/>
</dbReference>
<dbReference type="PROSITE" id="PS51019">
    <property type="entry name" value="REELIN"/>
    <property type="match status" value="1"/>
</dbReference>
<keyword evidence="6 13" id="KW-0732">Signal</keyword>
<dbReference type="CDD" id="cd09628">
    <property type="entry name" value="DOMON_SDR_2_like"/>
    <property type="match status" value="3"/>
</dbReference>
<dbReference type="Gene3D" id="2.60.40.4060">
    <property type="entry name" value="Reeler domain"/>
    <property type="match status" value="2"/>
</dbReference>
<feature type="domain" description="Cytochrome b561" evidence="15">
    <location>
        <begin position="342"/>
        <end position="545"/>
    </location>
</feature>
<evidence type="ECO:0000256" key="7">
    <source>
        <dbReference type="ARBA" id="ARBA00022982"/>
    </source>
</evidence>
<evidence type="ECO:0000256" key="11">
    <source>
        <dbReference type="ARBA" id="ARBA00023180"/>
    </source>
</evidence>
<dbReference type="Pfam" id="PF03188">
    <property type="entry name" value="Cytochrom_B561"/>
    <property type="match status" value="1"/>
</dbReference>
<dbReference type="SMART" id="SM00665">
    <property type="entry name" value="B561"/>
    <property type="match status" value="2"/>
</dbReference>
<dbReference type="PROSITE" id="PS50939">
    <property type="entry name" value="CYTOCHROME_B561"/>
    <property type="match status" value="2"/>
</dbReference>
<dbReference type="PROSITE" id="PS50836">
    <property type="entry name" value="DOMON"/>
    <property type="match status" value="3"/>
</dbReference>
<name>A0AAU9WKG6_9CNID</name>
<feature type="transmembrane region" description="Helical" evidence="12">
    <location>
        <begin position="520"/>
        <end position="539"/>
    </location>
</feature>
<evidence type="ECO:0000256" key="5">
    <source>
        <dbReference type="ARBA" id="ARBA00022692"/>
    </source>
</evidence>
<feature type="domain" description="Cytochrome b561" evidence="15">
    <location>
        <begin position="1076"/>
        <end position="1273"/>
    </location>
</feature>
<comment type="cofactor">
    <cofactor evidence="1">
        <name>heme b</name>
        <dbReference type="ChEBI" id="CHEBI:60344"/>
    </cofactor>
</comment>
<evidence type="ECO:0000256" key="10">
    <source>
        <dbReference type="ARBA" id="ARBA00023136"/>
    </source>
</evidence>
<evidence type="ECO:0000259" key="15">
    <source>
        <dbReference type="PROSITE" id="PS50939"/>
    </source>
</evidence>
<evidence type="ECO:0000259" key="14">
    <source>
        <dbReference type="PROSITE" id="PS50836"/>
    </source>
</evidence>
<gene>
    <name evidence="17" type="ORF">PMEA_00006663</name>
</gene>
<evidence type="ECO:0000256" key="2">
    <source>
        <dbReference type="ARBA" id="ARBA00004141"/>
    </source>
</evidence>
<organism evidence="17 18">
    <name type="scientific">Pocillopora meandrina</name>
    <dbReference type="NCBI Taxonomy" id="46732"/>
    <lineage>
        <taxon>Eukaryota</taxon>
        <taxon>Metazoa</taxon>
        <taxon>Cnidaria</taxon>
        <taxon>Anthozoa</taxon>
        <taxon>Hexacorallia</taxon>
        <taxon>Scleractinia</taxon>
        <taxon>Astrocoeniina</taxon>
        <taxon>Pocilloporidae</taxon>
        <taxon>Pocillopora</taxon>
    </lineage>
</organism>
<evidence type="ECO:0000256" key="12">
    <source>
        <dbReference type="SAM" id="Phobius"/>
    </source>
</evidence>
<proteinExistence type="inferred from homology"/>
<comment type="similarity">
    <text evidence="3">Belongs to the FRRS1 family.</text>
</comment>
<evidence type="ECO:0000256" key="13">
    <source>
        <dbReference type="SAM" id="SignalP"/>
    </source>
</evidence>
<dbReference type="PANTHER" id="PTHR23130:SF171">
    <property type="entry name" value="OS01G0895300 PROTEIN"/>
    <property type="match status" value="1"/>
</dbReference>
<feature type="transmembrane region" description="Helical" evidence="12">
    <location>
        <begin position="1214"/>
        <end position="1236"/>
    </location>
</feature>
<feature type="chain" id="PRO_5043460090" description="Ferric-chelate reductase 1" evidence="13">
    <location>
        <begin position="29"/>
        <end position="1305"/>
    </location>
</feature>
<evidence type="ECO:0000313" key="17">
    <source>
        <dbReference type="EMBL" id="CAH3116850.1"/>
    </source>
</evidence>
<dbReference type="EMBL" id="CALNXJ010000015">
    <property type="protein sequence ID" value="CAH3116850.1"/>
    <property type="molecule type" value="Genomic_DNA"/>
</dbReference>
<keyword evidence="7" id="KW-0249">Electron transport</keyword>
<sequence length="1305" mass="142865">MMFAKTFSFNLFQVAAQLLLLSVSTVFGFSGGPPLSACENKFPHHKRAVAQQGLPPYNISVSSLLYNPGDSLTVIISGSQPFKGFILNAQGTESSIPRPVGTFTQIPSYTASLDCSGDESKDTVGHKNPNPAKNLNSLQFTWMAPEKSAGNISFIATIVQSYSTFWEKVSSPVVHGPPAEDVTSGTSTESFQSQKITKDGCGKTKSCYSEPANCKSSKDCEYLVTIKPEGDQCESGGVEFELSTKKQWGAIGFNSEKNKMDGTDALICAEVKNNVTVEHYMADKGYGIPTKTKPTPASIIVTLAESKDGVVACRFKRKKKDDKMVDLTKTWHLVYASGPMSGDKIGIHSTTPKTSPQKVDVCAKGELVAAEKSITLVQVHGCLMVIAWIGFASIGMFIARHMKVLFGQRVLLGTKMWFTLHRLLMVLTVVLTILGVILIFVHAGRWTKEAGAHPITGIFVLLLAVIQPIMAVFRPHPGEEKRYIFNWAHRGVGLSALILAVVTVFFGLRLPHSRLGDPALYPMIAYCVALILVVAYDIYDTLTTSRDGASFNVGPLGGKEDGNVELQPPGVPTPGSVYVSTDDLHWVPNTCANHSLRKPFCPPPALPTPPQPPNTNPYRIHVSNESYARDGQLTVTVNGTKGFKARAAGDSRPVGTFQGNLSPNQTYMWCSGGEPQNTVTHQRSRPPQITAFYTLEFTWKAPAESVGNITFWGTFVENYTSFWVGVQSVTVSGPVLDPQQPLVIQPGFEITKNGCGSQKGCYSEPTDCTDSSNCEFLVTYETEGENVTFETSGKHGYVSIGFNSKQKMDQTDSITCSTSSNNAVEIRHYHLDYNQPIRTDLENSTDIIRDMGAYENGTCKFVRKISPTDPRMKNLTKSWFFVFAWGKVSNTGALSYHRENATFSSELVNVSQPAVLKNGRKTAPAPAPTPEGELEFLTSQCGQTKSCYSEPTDCTSSSTCDYLVTFEPCEDKNDVKFELSAKTGWVAIGFNKESKMDGTDTIICSRLNDDTVATEHYSLTGHDNPVQTKPTPAGLMVISGAYEDGVIKCRFSRNKTANGMLGLDQEVFLIYARGGILIRHTHRSPSTSKVDVCKLNTALESKTTDNKLLKAHGSLMVVAWVGFATLAMFAARYMKDAWGKLFGLKKWFQVHRALTVSCLIFTLVGFVLVFAHVEGWSEADVAHSVLGVIITLLVCAQPIMALMRPKPAAENRWIFNWCHRCVGISAFILAVANIFLGLRLPHLNAEVGVYLMTFFCVGLVAVVALEIYIRCQKSKKGLLYMTFGFLVVLTSTVCFALLLFITMET</sequence>
<dbReference type="CDD" id="cd08544">
    <property type="entry name" value="Reeler"/>
    <property type="match status" value="2"/>
</dbReference>
<evidence type="ECO:0000256" key="3">
    <source>
        <dbReference type="ARBA" id="ARBA00009195"/>
    </source>
</evidence>
<feature type="transmembrane region" description="Helical" evidence="12">
    <location>
        <begin position="487"/>
        <end position="508"/>
    </location>
</feature>
<feature type="transmembrane region" description="Helical" evidence="12">
    <location>
        <begin position="1111"/>
        <end position="1131"/>
    </location>
</feature>
<dbReference type="InterPro" id="IPR042307">
    <property type="entry name" value="Reeler_sf"/>
</dbReference>
<dbReference type="InterPro" id="IPR005018">
    <property type="entry name" value="DOMON_domain"/>
</dbReference>
<dbReference type="Gene3D" id="1.20.120.1770">
    <property type="match status" value="2"/>
</dbReference>
<feature type="transmembrane region" description="Helical" evidence="12">
    <location>
        <begin position="1278"/>
        <end position="1301"/>
    </location>
</feature>
<keyword evidence="5 12" id="KW-0812">Transmembrane</keyword>
<keyword evidence="8 12" id="KW-1133">Transmembrane helix</keyword>
<keyword evidence="4" id="KW-0813">Transport</keyword>
<feature type="domain" description="DOMON" evidence="14">
    <location>
        <begin position="960"/>
        <end position="1074"/>
    </location>
</feature>
<evidence type="ECO:0000256" key="1">
    <source>
        <dbReference type="ARBA" id="ARBA00001970"/>
    </source>
</evidence>
<keyword evidence="18" id="KW-1185">Reference proteome</keyword>
<evidence type="ECO:0008006" key="19">
    <source>
        <dbReference type="Google" id="ProtNLM"/>
    </source>
</evidence>
<dbReference type="InterPro" id="IPR006593">
    <property type="entry name" value="Cyt_b561/ferric_Rdtase_TM"/>
</dbReference>
<feature type="domain" description="DOMON" evidence="14">
    <location>
        <begin position="774"/>
        <end position="886"/>
    </location>
</feature>
<feature type="transmembrane region" description="Helical" evidence="12">
    <location>
        <begin position="1152"/>
        <end position="1173"/>
    </location>
</feature>
<comment type="caution">
    <text evidence="17">The sequence shown here is derived from an EMBL/GenBank/DDBJ whole genome shotgun (WGS) entry which is preliminary data.</text>
</comment>
<evidence type="ECO:0000256" key="6">
    <source>
        <dbReference type="ARBA" id="ARBA00022729"/>
    </source>
</evidence>
<dbReference type="Proteomes" id="UP001159428">
    <property type="component" value="Unassembled WGS sequence"/>
</dbReference>
<dbReference type="PANTHER" id="PTHR23130">
    <property type="entry name" value="CYTOCHROME B561 AND DOMON DOMAIN-CONTAINING PROTEIN"/>
    <property type="match status" value="1"/>
</dbReference>
<feature type="transmembrane region" description="Helical" evidence="12">
    <location>
        <begin position="1248"/>
        <end position="1269"/>
    </location>
</feature>